<accession>A0ABM3J834</accession>
<dbReference type="GeneID" id="115066428"/>
<gene>
    <name evidence="2" type="primary">LOC115066428</name>
</gene>
<sequence>MDHEADRLTFSSILIIPLQSPITFSGLTARIADPNIVENLQLSLVERNGVKKLNGTYAQNVVFHSIDSQLTIDLEHANSKRTRFLDLKLDICNFFDGKYDKNQVLRIFRKGLRKSKTFRLKCPIPAHHLFRVDMLDMGTLYTGYLPNVSFFASFNMYNKGHLYIQVVLNGFS</sequence>
<proteinExistence type="predicted"/>
<evidence type="ECO:0000313" key="1">
    <source>
        <dbReference type="Proteomes" id="UP001652620"/>
    </source>
</evidence>
<protein>
    <submittedName>
        <fullName evidence="2">Uncharacterized protein LOC115066428</fullName>
    </submittedName>
</protein>
<reference evidence="2" key="2">
    <citation type="submission" date="2025-08" db="UniProtKB">
        <authorList>
            <consortium name="RefSeq"/>
        </authorList>
    </citation>
    <scope>IDENTIFICATION</scope>
    <source>
        <tissue evidence="2">Adult</tissue>
    </source>
</reference>
<keyword evidence="1" id="KW-1185">Reference proteome</keyword>
<name>A0ABM3J834_BACDO</name>
<dbReference type="Pfam" id="PF06477">
    <property type="entry name" value="DUF1091"/>
    <property type="match status" value="1"/>
</dbReference>
<dbReference type="Proteomes" id="UP001652620">
    <property type="component" value="Chromosome 2"/>
</dbReference>
<dbReference type="InterPro" id="IPR010512">
    <property type="entry name" value="DUF1091"/>
</dbReference>
<evidence type="ECO:0000313" key="2">
    <source>
        <dbReference type="RefSeq" id="XP_049305373.1"/>
    </source>
</evidence>
<reference evidence="1" key="1">
    <citation type="submission" date="2025-05" db="UniProtKB">
        <authorList>
            <consortium name="RefSeq"/>
        </authorList>
    </citation>
    <scope>NUCLEOTIDE SEQUENCE [LARGE SCALE GENOMIC DNA]</scope>
</reference>
<dbReference type="RefSeq" id="XP_049305373.1">
    <property type="nucleotide sequence ID" value="XM_049449416.1"/>
</dbReference>
<organism evidence="1 2">
    <name type="scientific">Bactrocera dorsalis</name>
    <name type="common">Oriental fruit fly</name>
    <name type="synonym">Dacus dorsalis</name>
    <dbReference type="NCBI Taxonomy" id="27457"/>
    <lineage>
        <taxon>Eukaryota</taxon>
        <taxon>Metazoa</taxon>
        <taxon>Ecdysozoa</taxon>
        <taxon>Arthropoda</taxon>
        <taxon>Hexapoda</taxon>
        <taxon>Insecta</taxon>
        <taxon>Pterygota</taxon>
        <taxon>Neoptera</taxon>
        <taxon>Endopterygota</taxon>
        <taxon>Diptera</taxon>
        <taxon>Brachycera</taxon>
        <taxon>Muscomorpha</taxon>
        <taxon>Tephritoidea</taxon>
        <taxon>Tephritidae</taxon>
        <taxon>Bactrocera</taxon>
        <taxon>Bactrocera</taxon>
    </lineage>
</organism>